<protein>
    <submittedName>
        <fullName evidence="1">3057_t:CDS:1</fullName>
    </submittedName>
</protein>
<gene>
    <name evidence="1" type="ORF">FMOSSE_LOCUS14687</name>
</gene>
<dbReference type="Proteomes" id="UP000789375">
    <property type="component" value="Unassembled WGS sequence"/>
</dbReference>
<feature type="non-terminal residue" evidence="1">
    <location>
        <position position="80"/>
    </location>
</feature>
<evidence type="ECO:0000313" key="2">
    <source>
        <dbReference type="Proteomes" id="UP000789375"/>
    </source>
</evidence>
<evidence type="ECO:0000313" key="1">
    <source>
        <dbReference type="EMBL" id="CAG8716683.1"/>
    </source>
</evidence>
<accession>A0A9N9I232</accession>
<sequence>FQFGLENSIRWLAQRLVLASKLLLVYNIAPKTFCAQSKKLRKDGRISFGGGLQAIQDESSVKTEVAAFLKLRSDLLCMEE</sequence>
<proteinExistence type="predicted"/>
<dbReference type="EMBL" id="CAJVPP010012131">
    <property type="protein sequence ID" value="CAG8716683.1"/>
    <property type="molecule type" value="Genomic_DNA"/>
</dbReference>
<name>A0A9N9I232_FUNMO</name>
<keyword evidence="2" id="KW-1185">Reference proteome</keyword>
<dbReference type="AlphaFoldDB" id="A0A9N9I232"/>
<reference evidence="1" key="1">
    <citation type="submission" date="2021-06" db="EMBL/GenBank/DDBJ databases">
        <authorList>
            <person name="Kallberg Y."/>
            <person name="Tangrot J."/>
            <person name="Rosling A."/>
        </authorList>
    </citation>
    <scope>NUCLEOTIDE SEQUENCE</scope>
    <source>
        <strain evidence="1">87-6 pot B 2015</strain>
    </source>
</reference>
<organism evidence="1 2">
    <name type="scientific">Funneliformis mosseae</name>
    <name type="common">Endomycorrhizal fungus</name>
    <name type="synonym">Glomus mosseae</name>
    <dbReference type="NCBI Taxonomy" id="27381"/>
    <lineage>
        <taxon>Eukaryota</taxon>
        <taxon>Fungi</taxon>
        <taxon>Fungi incertae sedis</taxon>
        <taxon>Mucoromycota</taxon>
        <taxon>Glomeromycotina</taxon>
        <taxon>Glomeromycetes</taxon>
        <taxon>Glomerales</taxon>
        <taxon>Glomeraceae</taxon>
        <taxon>Funneliformis</taxon>
    </lineage>
</organism>
<comment type="caution">
    <text evidence="1">The sequence shown here is derived from an EMBL/GenBank/DDBJ whole genome shotgun (WGS) entry which is preliminary data.</text>
</comment>